<keyword evidence="4" id="KW-0547">Nucleotide-binding</keyword>
<evidence type="ECO:0000256" key="3">
    <source>
        <dbReference type="ARBA" id="ARBA00022679"/>
    </source>
</evidence>
<keyword evidence="6" id="KW-0067">ATP-binding</keyword>
<protein>
    <recommendedName>
        <fullName evidence="1">non-specific serine/threonine protein kinase</fullName>
        <ecNumber evidence="1">2.7.11.1</ecNumber>
    </recommendedName>
</protein>
<dbReference type="InterPro" id="IPR011009">
    <property type="entry name" value="Kinase-like_dom_sf"/>
</dbReference>
<accession>A0ABU6XK55</accession>
<evidence type="ECO:0000256" key="6">
    <source>
        <dbReference type="ARBA" id="ARBA00022840"/>
    </source>
</evidence>
<sequence>MYTPRKQATILKWFWENCIHVELYPTKLWRKEPNQSNLLWLSGVFLFDGFKILAQPVFLQVWHGRPIQRVRPVLPPLVNTYNKRQGSSAGNIVCKCFKYCLSCLCYECMLLVYEYLERGSLFYNLANKIEAQVELEKEVKIIKGTAYALTHMHRHCTPPIVHRDVNSNNILLNSELEAYVSDFSTQQDFLILIHLIKLF</sequence>
<comment type="caution">
    <text evidence="10">The sequence shown here is derived from an EMBL/GenBank/DDBJ whole genome shotgun (WGS) entry which is preliminary data.</text>
</comment>
<dbReference type="PANTHER" id="PTHR48005">
    <property type="entry name" value="LEUCINE RICH REPEAT KINASE 2"/>
    <property type="match status" value="1"/>
</dbReference>
<keyword evidence="11" id="KW-1185">Reference proteome</keyword>
<dbReference type="InterPro" id="IPR000719">
    <property type="entry name" value="Prot_kinase_dom"/>
</dbReference>
<dbReference type="Pfam" id="PF07714">
    <property type="entry name" value="PK_Tyr_Ser-Thr"/>
    <property type="match status" value="1"/>
</dbReference>
<evidence type="ECO:0000256" key="8">
    <source>
        <dbReference type="ARBA" id="ARBA00048679"/>
    </source>
</evidence>
<reference evidence="10 11" key="1">
    <citation type="journal article" date="2023" name="Plants (Basel)">
        <title>Bridging the Gap: Combining Genomics and Transcriptomics Approaches to Understand Stylosanthes scabra, an Orphan Legume from the Brazilian Caatinga.</title>
        <authorList>
            <person name="Ferreira-Neto J.R.C."/>
            <person name="da Silva M.D."/>
            <person name="Binneck E."/>
            <person name="de Melo N.F."/>
            <person name="da Silva R.H."/>
            <person name="de Melo A.L.T.M."/>
            <person name="Pandolfi V."/>
            <person name="Bustamante F.O."/>
            <person name="Brasileiro-Vidal A.C."/>
            <person name="Benko-Iseppon A.M."/>
        </authorList>
    </citation>
    <scope>NUCLEOTIDE SEQUENCE [LARGE SCALE GENOMIC DNA]</scope>
    <source>
        <tissue evidence="10">Leaves</tissue>
    </source>
</reference>
<dbReference type="InterPro" id="IPR001245">
    <property type="entry name" value="Ser-Thr/Tyr_kinase_cat_dom"/>
</dbReference>
<dbReference type="InterPro" id="IPR051420">
    <property type="entry name" value="Ser_Thr_Kinases_DiverseReg"/>
</dbReference>
<gene>
    <name evidence="10" type="ORF">PIB30_058429</name>
</gene>
<name>A0ABU6XK55_9FABA</name>
<dbReference type="Proteomes" id="UP001341840">
    <property type="component" value="Unassembled WGS sequence"/>
</dbReference>
<evidence type="ECO:0000259" key="9">
    <source>
        <dbReference type="PROSITE" id="PS50011"/>
    </source>
</evidence>
<keyword evidence="5" id="KW-0418">Kinase</keyword>
<dbReference type="PROSITE" id="PS50011">
    <property type="entry name" value="PROTEIN_KINASE_DOM"/>
    <property type="match status" value="1"/>
</dbReference>
<proteinExistence type="predicted"/>
<evidence type="ECO:0000256" key="4">
    <source>
        <dbReference type="ARBA" id="ARBA00022741"/>
    </source>
</evidence>
<evidence type="ECO:0000256" key="2">
    <source>
        <dbReference type="ARBA" id="ARBA00022527"/>
    </source>
</evidence>
<feature type="domain" description="Protein kinase" evidence="9">
    <location>
        <begin position="1"/>
        <end position="199"/>
    </location>
</feature>
<keyword evidence="3" id="KW-0808">Transferase</keyword>
<evidence type="ECO:0000256" key="5">
    <source>
        <dbReference type="ARBA" id="ARBA00022777"/>
    </source>
</evidence>
<dbReference type="Gene3D" id="1.10.510.10">
    <property type="entry name" value="Transferase(Phosphotransferase) domain 1"/>
    <property type="match status" value="1"/>
</dbReference>
<dbReference type="PANTHER" id="PTHR48005:SF16">
    <property type="entry name" value="MDIS1-INTERACTING RECEPTOR LIKE KINASE 2-LIKE ISOFORM X1"/>
    <property type="match status" value="1"/>
</dbReference>
<dbReference type="EC" id="2.7.11.1" evidence="1"/>
<evidence type="ECO:0000256" key="1">
    <source>
        <dbReference type="ARBA" id="ARBA00012513"/>
    </source>
</evidence>
<organism evidence="10 11">
    <name type="scientific">Stylosanthes scabra</name>
    <dbReference type="NCBI Taxonomy" id="79078"/>
    <lineage>
        <taxon>Eukaryota</taxon>
        <taxon>Viridiplantae</taxon>
        <taxon>Streptophyta</taxon>
        <taxon>Embryophyta</taxon>
        <taxon>Tracheophyta</taxon>
        <taxon>Spermatophyta</taxon>
        <taxon>Magnoliopsida</taxon>
        <taxon>eudicotyledons</taxon>
        <taxon>Gunneridae</taxon>
        <taxon>Pentapetalae</taxon>
        <taxon>rosids</taxon>
        <taxon>fabids</taxon>
        <taxon>Fabales</taxon>
        <taxon>Fabaceae</taxon>
        <taxon>Papilionoideae</taxon>
        <taxon>50 kb inversion clade</taxon>
        <taxon>dalbergioids sensu lato</taxon>
        <taxon>Dalbergieae</taxon>
        <taxon>Pterocarpus clade</taxon>
        <taxon>Stylosanthes</taxon>
    </lineage>
</organism>
<keyword evidence="2" id="KW-0723">Serine/threonine-protein kinase</keyword>
<dbReference type="SUPFAM" id="SSF56112">
    <property type="entry name" value="Protein kinase-like (PK-like)"/>
    <property type="match status" value="1"/>
</dbReference>
<comment type="catalytic activity">
    <reaction evidence="8">
        <text>L-seryl-[protein] + ATP = O-phospho-L-seryl-[protein] + ADP + H(+)</text>
        <dbReference type="Rhea" id="RHEA:17989"/>
        <dbReference type="Rhea" id="RHEA-COMP:9863"/>
        <dbReference type="Rhea" id="RHEA-COMP:11604"/>
        <dbReference type="ChEBI" id="CHEBI:15378"/>
        <dbReference type="ChEBI" id="CHEBI:29999"/>
        <dbReference type="ChEBI" id="CHEBI:30616"/>
        <dbReference type="ChEBI" id="CHEBI:83421"/>
        <dbReference type="ChEBI" id="CHEBI:456216"/>
        <dbReference type="EC" id="2.7.11.1"/>
    </reaction>
</comment>
<evidence type="ECO:0000313" key="11">
    <source>
        <dbReference type="Proteomes" id="UP001341840"/>
    </source>
</evidence>
<evidence type="ECO:0000313" key="10">
    <source>
        <dbReference type="EMBL" id="MED6197635.1"/>
    </source>
</evidence>
<dbReference type="EMBL" id="JASCZI010211939">
    <property type="protein sequence ID" value="MED6197635.1"/>
    <property type="molecule type" value="Genomic_DNA"/>
</dbReference>
<comment type="catalytic activity">
    <reaction evidence="7">
        <text>L-threonyl-[protein] + ATP = O-phospho-L-threonyl-[protein] + ADP + H(+)</text>
        <dbReference type="Rhea" id="RHEA:46608"/>
        <dbReference type="Rhea" id="RHEA-COMP:11060"/>
        <dbReference type="Rhea" id="RHEA-COMP:11605"/>
        <dbReference type="ChEBI" id="CHEBI:15378"/>
        <dbReference type="ChEBI" id="CHEBI:30013"/>
        <dbReference type="ChEBI" id="CHEBI:30616"/>
        <dbReference type="ChEBI" id="CHEBI:61977"/>
        <dbReference type="ChEBI" id="CHEBI:456216"/>
        <dbReference type="EC" id="2.7.11.1"/>
    </reaction>
</comment>
<evidence type="ECO:0000256" key="7">
    <source>
        <dbReference type="ARBA" id="ARBA00047899"/>
    </source>
</evidence>